<gene>
    <name evidence="1" type="ORF">ABZ921_18425</name>
</gene>
<evidence type="ECO:0000313" key="1">
    <source>
        <dbReference type="EMBL" id="MEU6822606.1"/>
    </source>
</evidence>
<comment type="caution">
    <text evidence="1">The sequence shown here is derived from an EMBL/GenBank/DDBJ whole genome shotgun (WGS) entry which is preliminary data.</text>
</comment>
<keyword evidence="2" id="KW-1185">Reference proteome</keyword>
<dbReference type="Proteomes" id="UP001551176">
    <property type="component" value="Unassembled WGS sequence"/>
</dbReference>
<organism evidence="1 2">
    <name type="scientific">Streptomyces atriruber</name>
    <dbReference type="NCBI Taxonomy" id="545121"/>
    <lineage>
        <taxon>Bacteria</taxon>
        <taxon>Bacillati</taxon>
        <taxon>Actinomycetota</taxon>
        <taxon>Actinomycetes</taxon>
        <taxon>Kitasatosporales</taxon>
        <taxon>Streptomycetaceae</taxon>
        <taxon>Streptomyces</taxon>
    </lineage>
</organism>
<reference evidence="1 2" key="1">
    <citation type="submission" date="2024-06" db="EMBL/GenBank/DDBJ databases">
        <title>The Natural Products Discovery Center: Release of the First 8490 Sequenced Strains for Exploring Actinobacteria Biosynthetic Diversity.</title>
        <authorList>
            <person name="Kalkreuter E."/>
            <person name="Kautsar S.A."/>
            <person name="Yang D."/>
            <person name="Bader C.D."/>
            <person name="Teijaro C.N."/>
            <person name="Fluegel L."/>
            <person name="Davis C.M."/>
            <person name="Simpson J.R."/>
            <person name="Lauterbach L."/>
            <person name="Steele A.D."/>
            <person name="Gui C."/>
            <person name="Meng S."/>
            <person name="Li G."/>
            <person name="Viehrig K."/>
            <person name="Ye F."/>
            <person name="Su P."/>
            <person name="Kiefer A.F."/>
            <person name="Nichols A."/>
            <person name="Cepeda A.J."/>
            <person name="Yan W."/>
            <person name="Fan B."/>
            <person name="Jiang Y."/>
            <person name="Adhikari A."/>
            <person name="Zheng C.-J."/>
            <person name="Schuster L."/>
            <person name="Cowan T.M."/>
            <person name="Smanski M.J."/>
            <person name="Chevrette M.G."/>
            <person name="De Carvalho L.P.S."/>
            <person name="Shen B."/>
        </authorList>
    </citation>
    <scope>NUCLEOTIDE SEQUENCE [LARGE SCALE GENOMIC DNA]</scope>
    <source>
        <strain evidence="1 2">NPDC046838</strain>
    </source>
</reference>
<sequence length="56" mass="5636">MLVTTFSVGLALGAVTTLDLSWHSEPAGGTSVAAAGSDLSWSTQDLSWGVKAEGKA</sequence>
<proteinExistence type="predicted"/>
<evidence type="ECO:0000313" key="2">
    <source>
        <dbReference type="Proteomes" id="UP001551176"/>
    </source>
</evidence>
<name>A0ABV3BNM0_9ACTN</name>
<dbReference type="RefSeq" id="WP_359350066.1">
    <property type="nucleotide sequence ID" value="NZ_JBEYXV010000009.1"/>
</dbReference>
<accession>A0ABV3BNM0</accession>
<dbReference type="EMBL" id="JBEYXV010000009">
    <property type="protein sequence ID" value="MEU6822606.1"/>
    <property type="molecule type" value="Genomic_DNA"/>
</dbReference>
<protein>
    <submittedName>
        <fullName evidence="1">Uncharacterized protein</fullName>
    </submittedName>
</protein>